<feature type="region of interest" description="Disordered" evidence="1">
    <location>
        <begin position="1000"/>
        <end position="1036"/>
    </location>
</feature>
<feature type="compositionally biased region" description="Acidic residues" evidence="1">
    <location>
        <begin position="685"/>
        <end position="707"/>
    </location>
</feature>
<dbReference type="InterPro" id="IPR000595">
    <property type="entry name" value="cNMP-bd_dom"/>
</dbReference>
<gene>
    <name evidence="4" type="ORF">POCTA_138.1.T0910149</name>
</gene>
<protein>
    <recommendedName>
        <fullName evidence="3">Cyclic nucleotide-binding domain-containing protein</fullName>
    </recommendedName>
</protein>
<evidence type="ECO:0000313" key="5">
    <source>
        <dbReference type="Proteomes" id="UP000683925"/>
    </source>
</evidence>
<dbReference type="OMA" id="AIPHETI"/>
<dbReference type="PANTHER" id="PTHR45689:SF5">
    <property type="entry name" value="I[[H]] CHANNEL, ISOFORM E"/>
    <property type="match status" value="1"/>
</dbReference>
<comment type="caution">
    <text evidence="4">The sequence shown here is derived from an EMBL/GenBank/DDBJ whole genome shotgun (WGS) entry which is preliminary data.</text>
</comment>
<feature type="transmembrane region" description="Helical" evidence="2">
    <location>
        <begin position="187"/>
        <end position="205"/>
    </location>
</feature>
<keyword evidence="2" id="KW-0812">Transmembrane</keyword>
<feature type="region of interest" description="Disordered" evidence="1">
    <location>
        <begin position="682"/>
        <end position="730"/>
    </location>
</feature>
<feature type="domain" description="Cyclic nucleotide-binding" evidence="3">
    <location>
        <begin position="473"/>
        <end position="582"/>
    </location>
</feature>
<dbReference type="GO" id="GO:0098855">
    <property type="term" value="C:HCN channel complex"/>
    <property type="evidence" value="ECO:0007669"/>
    <property type="project" value="TreeGrafter"/>
</dbReference>
<keyword evidence="5" id="KW-1185">Reference proteome</keyword>
<dbReference type="InterPro" id="IPR051413">
    <property type="entry name" value="K/Na_HCN_channel"/>
</dbReference>
<evidence type="ECO:0000259" key="3">
    <source>
        <dbReference type="PROSITE" id="PS50042"/>
    </source>
</evidence>
<dbReference type="GO" id="GO:0003254">
    <property type="term" value="P:regulation of membrane depolarization"/>
    <property type="evidence" value="ECO:0007669"/>
    <property type="project" value="TreeGrafter"/>
</dbReference>
<accession>A0A8S1WCD4</accession>
<feature type="transmembrane region" description="Helical" evidence="2">
    <location>
        <begin position="370"/>
        <end position="390"/>
    </location>
</feature>
<dbReference type="PROSITE" id="PS50042">
    <property type="entry name" value="CNMP_BINDING_3"/>
    <property type="match status" value="1"/>
</dbReference>
<dbReference type="EMBL" id="CAJJDP010000090">
    <property type="protein sequence ID" value="CAD8187948.1"/>
    <property type="molecule type" value="Genomic_DNA"/>
</dbReference>
<dbReference type="OrthoDB" id="421226at2759"/>
<keyword evidence="2" id="KW-0472">Membrane</keyword>
<dbReference type="SMART" id="SM00100">
    <property type="entry name" value="cNMP"/>
    <property type="match status" value="1"/>
</dbReference>
<dbReference type="Proteomes" id="UP000683925">
    <property type="component" value="Unassembled WGS sequence"/>
</dbReference>
<feature type="compositionally biased region" description="Polar residues" evidence="1">
    <location>
        <begin position="710"/>
        <end position="723"/>
    </location>
</feature>
<organism evidence="4 5">
    <name type="scientific">Paramecium octaurelia</name>
    <dbReference type="NCBI Taxonomy" id="43137"/>
    <lineage>
        <taxon>Eukaryota</taxon>
        <taxon>Sar</taxon>
        <taxon>Alveolata</taxon>
        <taxon>Ciliophora</taxon>
        <taxon>Intramacronucleata</taxon>
        <taxon>Oligohymenophorea</taxon>
        <taxon>Peniculida</taxon>
        <taxon>Parameciidae</taxon>
        <taxon>Paramecium</taxon>
    </lineage>
</organism>
<evidence type="ECO:0000313" key="4">
    <source>
        <dbReference type="EMBL" id="CAD8187948.1"/>
    </source>
</evidence>
<feature type="compositionally biased region" description="Basic and acidic residues" evidence="1">
    <location>
        <begin position="1009"/>
        <end position="1023"/>
    </location>
</feature>
<keyword evidence="2" id="KW-1133">Transmembrane helix</keyword>
<dbReference type="GO" id="GO:0035725">
    <property type="term" value="P:sodium ion transmembrane transport"/>
    <property type="evidence" value="ECO:0007669"/>
    <property type="project" value="TreeGrafter"/>
</dbReference>
<dbReference type="PANTHER" id="PTHR45689">
    <property type="entry name" value="I[[H]] CHANNEL, ISOFORM E"/>
    <property type="match status" value="1"/>
</dbReference>
<dbReference type="CDD" id="cd00038">
    <property type="entry name" value="CAP_ED"/>
    <property type="match status" value="1"/>
</dbReference>
<feature type="transmembrane region" description="Helical" evidence="2">
    <location>
        <begin position="1120"/>
        <end position="1141"/>
    </location>
</feature>
<dbReference type="InterPro" id="IPR013099">
    <property type="entry name" value="K_chnl_dom"/>
</dbReference>
<dbReference type="GO" id="GO:0005249">
    <property type="term" value="F:voltage-gated potassium channel activity"/>
    <property type="evidence" value="ECO:0007669"/>
    <property type="project" value="TreeGrafter"/>
</dbReference>
<feature type="transmembrane region" description="Helical" evidence="2">
    <location>
        <begin position="1161"/>
        <end position="1184"/>
    </location>
</feature>
<evidence type="ECO:0000256" key="1">
    <source>
        <dbReference type="SAM" id="MobiDB-lite"/>
    </source>
</evidence>
<dbReference type="Pfam" id="PF07885">
    <property type="entry name" value="Ion_trans_2"/>
    <property type="match status" value="1"/>
</dbReference>
<sequence>MSESLEKQQFQGPQSLLMSNCVGFQEGDFLQPPSQNSYSVPVEHSPNNPIKNQIKKTLITGTGRQSVFEEESSHHGKPEFLRLIIAKSLQNNFINNLWNKSYLRKLHQLTEYQIKTIDDLRFSSSSAETAYDSLDVFTPYSKFIFFWDISQIVLYLFIFFWLPFKLSFGMNQICEFWNDKDKHDLEIIILSILSCDVLVGMNMAFIHKGQIIKNRKRILQNYIRYIILFIILVSLAVLTFHFFLHDSSNQATTLLIIFAVVFYILRLNKIEKILALIQEFFNLNGQLNDLLALVQMITIIIYIIHICACVWHGIANINYHPNWIDSYELRNTDIYVRYNVAVYWATMTMTTVGYGDVTAKNTIETAVNNVTMLIGSIVFAYSVNSIGIFVSNLYKSRQEYNHTVNLINTFMSKNNIQFDLQTRIRSYLQYIWQEEQQMNEEQVGSIVSKLSSHLQDELNFQLKGNILNQCKIITKTFSLKFKQHLLLVMEEQSFSPEERIITLNQQDDNSLYIITKGEVEIIFEGTNQNGDVQQRNSLQWLKAGDYFGEISFITGKLRSASAIARGFVRVFKIKREQLLKLLTLFPNEYEKFCCLKDQLMMKQAVASAISCYSCKSDQHLINECHFHHYCADKESLIKKEYFPVEQKRKTYDRRGSTSKLHPWLNQYVLTNKAKQYAFTNTITDNDSDENDDEENGIYQSSEDDEEQVQLRDNSQSISATQHLNDTEDEDNNRIQKYKRNIAIPHETIKTAGFGQHKQDRQQQHDSPQIEGVIAESKKLINTYQVKPPQGDNRTNPKTSKKRITLIKEAQEERQGSEQFQKTFRQATKKRSKTARGAKDHSQFTDGYLNQEGQLAAYFDKMQIFSYYFPINNYDVILKRYARIQKQFGKKRVFPDSSIYSFFILTIKKGYKLRRLGEELQNRAGPQKLPVTSRKQHRKSKPTLLFGKDFIMNNNINVNYFQEGEFQGPNPQLLSNKVVFQQGDIQGDSSKSITAPEQFVNQNSPARTPKNMERTKTMGGRRSEYQSGYDQEDGESIKDSKPQFLRLIIAKSLQNNFINNLWNRSYLRKLHQLTKYQIEQLDDLQLEQELFSSVGNQNTKSFFQSLAFWKFIDVFTPYSKFIVIWDVFQILTYIMIFFWLPYKISFQLYFISDLFEMENTKIIEMLLLSILALDVVVGLNLAFIYKGQIIKDRKKVIINYFNQYAFVDLV</sequence>
<evidence type="ECO:0000256" key="2">
    <source>
        <dbReference type="SAM" id="Phobius"/>
    </source>
</evidence>
<proteinExistence type="predicted"/>
<name>A0A8S1WCD4_PAROT</name>
<feature type="transmembrane region" description="Helical" evidence="2">
    <location>
        <begin position="290"/>
        <end position="314"/>
    </location>
</feature>
<feature type="transmembrane region" description="Helical" evidence="2">
    <location>
        <begin position="143"/>
        <end position="162"/>
    </location>
</feature>
<dbReference type="Pfam" id="PF00027">
    <property type="entry name" value="cNMP_binding"/>
    <property type="match status" value="1"/>
</dbReference>
<reference evidence="4" key="1">
    <citation type="submission" date="2021-01" db="EMBL/GenBank/DDBJ databases">
        <authorList>
            <consortium name="Genoscope - CEA"/>
            <person name="William W."/>
        </authorList>
    </citation>
    <scope>NUCLEOTIDE SEQUENCE</scope>
</reference>
<feature type="transmembrane region" description="Helical" evidence="2">
    <location>
        <begin position="225"/>
        <end position="244"/>
    </location>
</feature>
<dbReference type="AlphaFoldDB" id="A0A8S1WCD4"/>